<dbReference type="OrthoDB" id="1933483at2759"/>
<evidence type="ECO:0000256" key="2">
    <source>
        <dbReference type="ARBA" id="ARBA00023239"/>
    </source>
</evidence>
<proteinExistence type="predicted"/>
<dbReference type="AlphaFoldDB" id="A0A9P1DWF3"/>
<dbReference type="EMBL" id="CAMXCT010006627">
    <property type="protein sequence ID" value="CAI4017288.1"/>
    <property type="molecule type" value="Genomic_DNA"/>
</dbReference>
<dbReference type="InterPro" id="IPR013024">
    <property type="entry name" value="GGCT-like"/>
</dbReference>
<reference evidence="3" key="1">
    <citation type="submission" date="2022-10" db="EMBL/GenBank/DDBJ databases">
        <authorList>
            <person name="Chen Y."/>
            <person name="Dougan E. K."/>
            <person name="Chan C."/>
            <person name="Rhodes N."/>
            <person name="Thang M."/>
        </authorList>
    </citation>
    <scope>NUCLEOTIDE SEQUENCE</scope>
</reference>
<dbReference type="EMBL" id="CAMXCT020006627">
    <property type="protein sequence ID" value="CAL1170663.1"/>
    <property type="molecule type" value="Genomic_DNA"/>
</dbReference>
<evidence type="ECO:0000313" key="4">
    <source>
        <dbReference type="EMBL" id="CAL1170663.1"/>
    </source>
</evidence>
<dbReference type="CDD" id="cd06661">
    <property type="entry name" value="GGCT_like"/>
    <property type="match status" value="1"/>
</dbReference>
<keyword evidence="2" id="KW-0456">Lyase</keyword>
<dbReference type="Gene3D" id="3.10.490.10">
    <property type="entry name" value="Gamma-glutamyl cyclotransferase-like"/>
    <property type="match status" value="1"/>
</dbReference>
<dbReference type="PANTHER" id="PTHR12192:SF2">
    <property type="entry name" value="GLUTATHIONE-SPECIFIC GAMMA-GLUTAMYLCYCLOTRANSFERASE 2"/>
    <property type="match status" value="1"/>
</dbReference>
<sequence length="234" mass="25815">MAISLPTPSPLLSHAASTEADYDCWEKARVDPDVDPEEFDKVRTVFGYGSLIFRPGFPFKRSYPASVRGFLRRFWQRSCDHRGTPEAPGRVLALLRCSDVTDVDPSDRSDVVTGMAYEVEMEDWPAVLEALDIRERHGYTRTLAELHSSEGLPLGRQGVVYCAHQPQQSAAYTGPEPVEATAQVIRTAKGPSGPNEEYLFSLLDAMESNGLPADPYLTSLSAAVREKGSRPRGL</sequence>
<name>A0A9P1DWF3_9DINO</name>
<dbReference type="InterPro" id="IPR036568">
    <property type="entry name" value="GGCT-like_sf"/>
</dbReference>
<dbReference type="EC" id="4.3.2.7" evidence="1"/>
<comment type="caution">
    <text evidence="3">The sequence shown here is derived from an EMBL/GenBank/DDBJ whole genome shotgun (WGS) entry which is preliminary data.</text>
</comment>
<evidence type="ECO:0000256" key="1">
    <source>
        <dbReference type="ARBA" id="ARBA00012344"/>
    </source>
</evidence>
<dbReference type="SUPFAM" id="SSF110857">
    <property type="entry name" value="Gamma-glutamyl cyclotransferase-like"/>
    <property type="match status" value="1"/>
</dbReference>
<dbReference type="GO" id="GO:0061928">
    <property type="term" value="F:glutathione specific gamma-glutamylcyclotransferase activity"/>
    <property type="evidence" value="ECO:0007669"/>
    <property type="project" value="UniProtKB-EC"/>
</dbReference>
<accession>A0A9P1DWF3</accession>
<dbReference type="GO" id="GO:0006751">
    <property type="term" value="P:glutathione catabolic process"/>
    <property type="evidence" value="ECO:0007669"/>
    <property type="project" value="InterPro"/>
</dbReference>
<dbReference type="GO" id="GO:0005737">
    <property type="term" value="C:cytoplasm"/>
    <property type="evidence" value="ECO:0007669"/>
    <property type="project" value="TreeGrafter"/>
</dbReference>
<evidence type="ECO:0000313" key="5">
    <source>
        <dbReference type="Proteomes" id="UP001152797"/>
    </source>
</evidence>
<keyword evidence="5" id="KW-1185">Reference proteome</keyword>
<reference evidence="4" key="2">
    <citation type="submission" date="2024-04" db="EMBL/GenBank/DDBJ databases">
        <authorList>
            <person name="Chen Y."/>
            <person name="Shah S."/>
            <person name="Dougan E. K."/>
            <person name="Thang M."/>
            <person name="Chan C."/>
        </authorList>
    </citation>
    <scope>NUCLEOTIDE SEQUENCE [LARGE SCALE GENOMIC DNA]</scope>
</reference>
<dbReference type="EMBL" id="CAMXCT030006627">
    <property type="protein sequence ID" value="CAL4804600.1"/>
    <property type="molecule type" value="Genomic_DNA"/>
</dbReference>
<dbReference type="PANTHER" id="PTHR12192">
    <property type="entry name" value="CATION TRANSPORT PROTEIN CHAC-RELATED"/>
    <property type="match status" value="1"/>
</dbReference>
<evidence type="ECO:0000313" key="3">
    <source>
        <dbReference type="EMBL" id="CAI4017288.1"/>
    </source>
</evidence>
<protein>
    <recommendedName>
        <fullName evidence="1">glutathione-specific gamma-glutamylcyclotransferase</fullName>
        <ecNumber evidence="1">4.3.2.7</ecNumber>
    </recommendedName>
</protein>
<dbReference type="Pfam" id="PF04752">
    <property type="entry name" value="ChaC"/>
    <property type="match status" value="1"/>
</dbReference>
<dbReference type="Proteomes" id="UP001152797">
    <property type="component" value="Unassembled WGS sequence"/>
</dbReference>
<dbReference type="InterPro" id="IPR006840">
    <property type="entry name" value="ChaC"/>
</dbReference>
<gene>
    <name evidence="3" type="ORF">C1SCF055_LOCUS41944</name>
</gene>
<organism evidence="3">
    <name type="scientific">Cladocopium goreaui</name>
    <dbReference type="NCBI Taxonomy" id="2562237"/>
    <lineage>
        <taxon>Eukaryota</taxon>
        <taxon>Sar</taxon>
        <taxon>Alveolata</taxon>
        <taxon>Dinophyceae</taxon>
        <taxon>Suessiales</taxon>
        <taxon>Symbiodiniaceae</taxon>
        <taxon>Cladocopium</taxon>
    </lineage>
</organism>